<proteinExistence type="predicted"/>
<protein>
    <submittedName>
        <fullName evidence="2">Uncharacterized protein</fullName>
    </submittedName>
</protein>
<dbReference type="AlphaFoldDB" id="A0A7J0FNQ6"/>
<gene>
    <name evidence="2" type="ORF">Acr_13g0016800</name>
</gene>
<evidence type="ECO:0000256" key="1">
    <source>
        <dbReference type="SAM" id="MobiDB-lite"/>
    </source>
</evidence>
<sequence length="101" mass="11658">MAKKRTRLQNPEPFTATSVSKKRHKLLEYHRHKEIQEETEGQNPNKLVFNAAASDEEDIDDFGEIAKTQSQHGRRGEFDLSRIKIFSTFHLCAVYKNVGGR</sequence>
<organism evidence="2 3">
    <name type="scientific">Actinidia rufa</name>
    <dbReference type="NCBI Taxonomy" id="165716"/>
    <lineage>
        <taxon>Eukaryota</taxon>
        <taxon>Viridiplantae</taxon>
        <taxon>Streptophyta</taxon>
        <taxon>Embryophyta</taxon>
        <taxon>Tracheophyta</taxon>
        <taxon>Spermatophyta</taxon>
        <taxon>Magnoliopsida</taxon>
        <taxon>eudicotyledons</taxon>
        <taxon>Gunneridae</taxon>
        <taxon>Pentapetalae</taxon>
        <taxon>asterids</taxon>
        <taxon>Ericales</taxon>
        <taxon>Actinidiaceae</taxon>
        <taxon>Actinidia</taxon>
    </lineage>
</organism>
<feature type="region of interest" description="Disordered" evidence="1">
    <location>
        <begin position="1"/>
        <end position="22"/>
    </location>
</feature>
<reference evidence="2 3" key="1">
    <citation type="submission" date="2019-07" db="EMBL/GenBank/DDBJ databases">
        <title>De Novo Assembly of kiwifruit Actinidia rufa.</title>
        <authorList>
            <person name="Sugita-Konishi S."/>
            <person name="Sato K."/>
            <person name="Mori E."/>
            <person name="Abe Y."/>
            <person name="Kisaki G."/>
            <person name="Hamano K."/>
            <person name="Suezawa K."/>
            <person name="Otani M."/>
            <person name="Fukuda T."/>
            <person name="Manabe T."/>
            <person name="Gomi K."/>
            <person name="Tabuchi M."/>
            <person name="Akimitsu K."/>
            <person name="Kataoka I."/>
        </authorList>
    </citation>
    <scope>NUCLEOTIDE SEQUENCE [LARGE SCALE GENOMIC DNA]</scope>
    <source>
        <strain evidence="3">cv. Fuchu</strain>
    </source>
</reference>
<dbReference type="EMBL" id="BJWL01000013">
    <property type="protein sequence ID" value="GFZ00281.1"/>
    <property type="molecule type" value="Genomic_DNA"/>
</dbReference>
<keyword evidence="3" id="KW-1185">Reference proteome</keyword>
<dbReference type="Proteomes" id="UP000585474">
    <property type="component" value="Unassembled WGS sequence"/>
</dbReference>
<dbReference type="OrthoDB" id="1740066at2759"/>
<evidence type="ECO:0000313" key="2">
    <source>
        <dbReference type="EMBL" id="GFZ00281.1"/>
    </source>
</evidence>
<evidence type="ECO:0000313" key="3">
    <source>
        <dbReference type="Proteomes" id="UP000585474"/>
    </source>
</evidence>
<accession>A0A7J0FNQ6</accession>
<comment type="caution">
    <text evidence="2">The sequence shown here is derived from an EMBL/GenBank/DDBJ whole genome shotgun (WGS) entry which is preliminary data.</text>
</comment>
<name>A0A7J0FNQ6_9ERIC</name>